<dbReference type="Proteomes" id="UP001062846">
    <property type="component" value="Chromosome 2"/>
</dbReference>
<gene>
    <name evidence="1" type="ORF">RHMOL_Rhmol02G0054200</name>
</gene>
<reference evidence="1" key="1">
    <citation type="submission" date="2022-02" db="EMBL/GenBank/DDBJ databases">
        <title>Plant Genome Project.</title>
        <authorList>
            <person name="Zhang R.-G."/>
        </authorList>
    </citation>
    <scope>NUCLEOTIDE SEQUENCE</scope>
    <source>
        <strain evidence="1">AT1</strain>
    </source>
</reference>
<evidence type="ECO:0000313" key="1">
    <source>
        <dbReference type="EMBL" id="KAI8566611.1"/>
    </source>
</evidence>
<organism evidence="1 2">
    <name type="scientific">Rhododendron molle</name>
    <name type="common">Chinese azalea</name>
    <name type="synonym">Azalea mollis</name>
    <dbReference type="NCBI Taxonomy" id="49168"/>
    <lineage>
        <taxon>Eukaryota</taxon>
        <taxon>Viridiplantae</taxon>
        <taxon>Streptophyta</taxon>
        <taxon>Embryophyta</taxon>
        <taxon>Tracheophyta</taxon>
        <taxon>Spermatophyta</taxon>
        <taxon>Magnoliopsida</taxon>
        <taxon>eudicotyledons</taxon>
        <taxon>Gunneridae</taxon>
        <taxon>Pentapetalae</taxon>
        <taxon>asterids</taxon>
        <taxon>Ericales</taxon>
        <taxon>Ericaceae</taxon>
        <taxon>Ericoideae</taxon>
        <taxon>Rhodoreae</taxon>
        <taxon>Rhododendron</taxon>
    </lineage>
</organism>
<keyword evidence="2" id="KW-1185">Reference proteome</keyword>
<accession>A0ACC0PN68</accession>
<dbReference type="EMBL" id="CM046389">
    <property type="protein sequence ID" value="KAI8566611.1"/>
    <property type="molecule type" value="Genomic_DNA"/>
</dbReference>
<evidence type="ECO:0000313" key="2">
    <source>
        <dbReference type="Proteomes" id="UP001062846"/>
    </source>
</evidence>
<name>A0ACC0PN68_RHOML</name>
<proteinExistence type="predicted"/>
<protein>
    <submittedName>
        <fullName evidence="1">Uncharacterized protein</fullName>
    </submittedName>
</protein>
<sequence>MGLVAEGFAMNNLSSLVEASIDFELCYDQVEDRYDTAMTELLHGISNVQTLYLSGDCIAHMAYEFTSGFLLDSKNICSKSEVWGSHSSVIGDGNFTFLFLDNQPTIGPLYKQAVQWQSCTLIQHQFNPFLARYSGISQLDL</sequence>
<comment type="caution">
    <text evidence="1">The sequence shown here is derived from an EMBL/GenBank/DDBJ whole genome shotgun (WGS) entry which is preliminary data.</text>
</comment>